<evidence type="ECO:0000313" key="1">
    <source>
        <dbReference type="EMBL" id="MCP9565434.1"/>
    </source>
</evidence>
<protein>
    <submittedName>
        <fullName evidence="1">Uncharacterized protein</fullName>
    </submittedName>
</protein>
<sequence length="46" mass="4827">MGIGNADGADDADFDLFGLGILQISGDFADDLQNSFFFLGGLEKKA</sequence>
<accession>A0AAW5IPQ6</accession>
<reference evidence="1" key="1">
    <citation type="submission" date="2022-07" db="EMBL/GenBank/DDBJ databases">
        <title>Prevotella copri.</title>
        <authorList>
            <person name="Yang C."/>
        </authorList>
    </citation>
    <scope>NUCLEOTIDE SEQUENCE</scope>
    <source>
        <strain evidence="1">HF2107</strain>
    </source>
</reference>
<dbReference type="RefSeq" id="WP_254953594.1">
    <property type="nucleotide sequence ID" value="NZ_JANDWY010000032.1"/>
</dbReference>
<name>A0AAW5IPQ6_9BACT</name>
<proteinExistence type="predicted"/>
<evidence type="ECO:0000313" key="2">
    <source>
        <dbReference type="Proteomes" id="UP001205531"/>
    </source>
</evidence>
<comment type="caution">
    <text evidence="1">The sequence shown here is derived from an EMBL/GenBank/DDBJ whole genome shotgun (WGS) entry which is preliminary data.</text>
</comment>
<dbReference type="AlphaFoldDB" id="A0AAW5IPQ6"/>
<dbReference type="Proteomes" id="UP001205531">
    <property type="component" value="Unassembled WGS sequence"/>
</dbReference>
<gene>
    <name evidence="1" type="ORF">NNC64_12905</name>
</gene>
<organism evidence="1 2">
    <name type="scientific">Segatella copri</name>
    <dbReference type="NCBI Taxonomy" id="165179"/>
    <lineage>
        <taxon>Bacteria</taxon>
        <taxon>Pseudomonadati</taxon>
        <taxon>Bacteroidota</taxon>
        <taxon>Bacteroidia</taxon>
        <taxon>Bacteroidales</taxon>
        <taxon>Prevotellaceae</taxon>
        <taxon>Segatella</taxon>
    </lineage>
</organism>
<dbReference type="EMBL" id="JANDWZ010000035">
    <property type="protein sequence ID" value="MCP9565434.1"/>
    <property type="molecule type" value="Genomic_DNA"/>
</dbReference>